<organism evidence="1">
    <name type="scientific">Rhizophora mucronata</name>
    <name type="common">Asiatic mangrove</name>
    <dbReference type="NCBI Taxonomy" id="61149"/>
    <lineage>
        <taxon>Eukaryota</taxon>
        <taxon>Viridiplantae</taxon>
        <taxon>Streptophyta</taxon>
        <taxon>Embryophyta</taxon>
        <taxon>Tracheophyta</taxon>
        <taxon>Spermatophyta</taxon>
        <taxon>Magnoliopsida</taxon>
        <taxon>eudicotyledons</taxon>
        <taxon>Gunneridae</taxon>
        <taxon>Pentapetalae</taxon>
        <taxon>rosids</taxon>
        <taxon>fabids</taxon>
        <taxon>Malpighiales</taxon>
        <taxon>Rhizophoraceae</taxon>
        <taxon>Rhizophora</taxon>
    </lineage>
</organism>
<proteinExistence type="predicted"/>
<accession>A0A2P2PGA4</accession>
<sequence>MKCYEVLKTGVSHNIGILTIDI</sequence>
<dbReference type="EMBL" id="GGEC01073248">
    <property type="protein sequence ID" value="MBX53732.1"/>
    <property type="molecule type" value="Transcribed_RNA"/>
</dbReference>
<dbReference type="AlphaFoldDB" id="A0A2P2PGA4"/>
<reference evidence="1" key="1">
    <citation type="submission" date="2018-02" db="EMBL/GenBank/DDBJ databases">
        <title>Rhizophora mucronata_Transcriptome.</title>
        <authorList>
            <person name="Meera S.P."/>
            <person name="Sreeshan A."/>
            <person name="Augustine A."/>
        </authorList>
    </citation>
    <scope>NUCLEOTIDE SEQUENCE</scope>
    <source>
        <tissue evidence="1">Leaf</tissue>
    </source>
</reference>
<evidence type="ECO:0000313" key="1">
    <source>
        <dbReference type="EMBL" id="MBX53732.1"/>
    </source>
</evidence>
<protein>
    <submittedName>
        <fullName evidence="1">Uncharacterized protein</fullName>
    </submittedName>
</protein>
<name>A0A2P2PGA4_RHIMU</name>